<reference evidence="1 2" key="1">
    <citation type="journal article" date="2022" name="New Phytol.">
        <title>Ecological generalism drives hyperdiversity of secondary metabolite gene clusters in xylarialean endophytes.</title>
        <authorList>
            <person name="Franco M.E.E."/>
            <person name="Wisecaver J.H."/>
            <person name="Arnold A.E."/>
            <person name="Ju Y.M."/>
            <person name="Slot J.C."/>
            <person name="Ahrendt S."/>
            <person name="Moore L.P."/>
            <person name="Eastman K.E."/>
            <person name="Scott K."/>
            <person name="Konkel Z."/>
            <person name="Mondo S.J."/>
            <person name="Kuo A."/>
            <person name="Hayes R.D."/>
            <person name="Haridas S."/>
            <person name="Andreopoulos B."/>
            <person name="Riley R."/>
            <person name="LaButti K."/>
            <person name="Pangilinan J."/>
            <person name="Lipzen A."/>
            <person name="Amirebrahimi M."/>
            <person name="Yan J."/>
            <person name="Adam C."/>
            <person name="Keymanesh K."/>
            <person name="Ng V."/>
            <person name="Louie K."/>
            <person name="Northen T."/>
            <person name="Drula E."/>
            <person name="Henrissat B."/>
            <person name="Hsieh H.M."/>
            <person name="Youens-Clark K."/>
            <person name="Lutzoni F."/>
            <person name="Miadlikowska J."/>
            <person name="Eastwood D.C."/>
            <person name="Hamelin R.C."/>
            <person name="Grigoriev I.V."/>
            <person name="U'Ren J.M."/>
        </authorList>
    </citation>
    <scope>NUCLEOTIDE SEQUENCE [LARGE SCALE GENOMIC DNA]</scope>
    <source>
        <strain evidence="1 2">ER1909</strain>
    </source>
</reference>
<protein>
    <submittedName>
        <fullName evidence="1">GMC oxidoreductase</fullName>
    </submittedName>
</protein>
<dbReference type="EMBL" id="MU394375">
    <property type="protein sequence ID" value="KAI6082222.1"/>
    <property type="molecule type" value="Genomic_DNA"/>
</dbReference>
<organism evidence="1 2">
    <name type="scientific">Hypoxylon rubiginosum</name>
    <dbReference type="NCBI Taxonomy" id="110542"/>
    <lineage>
        <taxon>Eukaryota</taxon>
        <taxon>Fungi</taxon>
        <taxon>Dikarya</taxon>
        <taxon>Ascomycota</taxon>
        <taxon>Pezizomycotina</taxon>
        <taxon>Sordariomycetes</taxon>
        <taxon>Xylariomycetidae</taxon>
        <taxon>Xylariales</taxon>
        <taxon>Hypoxylaceae</taxon>
        <taxon>Hypoxylon</taxon>
    </lineage>
</organism>
<comment type="caution">
    <text evidence="1">The sequence shown here is derived from an EMBL/GenBank/DDBJ whole genome shotgun (WGS) entry which is preliminary data.</text>
</comment>
<keyword evidence="2" id="KW-1185">Reference proteome</keyword>
<dbReference type="Proteomes" id="UP001497680">
    <property type="component" value="Unassembled WGS sequence"/>
</dbReference>
<proteinExistence type="predicted"/>
<accession>A0ACC0CPE5</accession>
<sequence length="593" mass="63057">MSSFTSFDYVIVGGGLAGLVLATRLSEDANTGVLVIEAGQDQTSDPRVNIPGMWPALIRGESAWDFKTVPQEGLEGRQIGFPQGRLLGGSSALNGLAFSATSKANVDAWESLGNAGWGWKEFYESMKRSYSLASEGADAKGPVQLTVPEADTEWPKVWTETLTTLGFSTTGNPFNGTLSGGVVVADSIDPLTKQRSYAANAYLEPARSRPNLTIWTKADAEKIIFDRSDGVTATGVQVVQDGETKIVEARKDVVITAGTINSPRLLELSGVGDAKRLQSLGIDVVVDNPNVGENLQNHPLCTLSFQVRDGPGFDTIDKLARQDPNAIAAAMKAYGNQKGPMSKSGSNLVAQLPTPGLKTDDDVSNLTALLQSAILDGHDESKSFAQSHESFVRSILASPTEATGCYIMIPGFVEPTSDGWMAPAPPGEENYLTLTLLLAHPLSRGSVHVTSASADPSAVAIDPKYLSHPLDIEVMAKHLQFAENIATTKPLVDHLVLDGKRNPRAPPAGSLADLSAAKEYLRKTTVGAHHFTGTCSMMPKDVGGVVDAQLRVYGCRNLRVCDASIIPLTPRTNPQATVYGVAEHAARIIRTGL</sequence>
<name>A0ACC0CPE5_9PEZI</name>
<evidence type="ECO:0000313" key="2">
    <source>
        <dbReference type="Proteomes" id="UP001497680"/>
    </source>
</evidence>
<evidence type="ECO:0000313" key="1">
    <source>
        <dbReference type="EMBL" id="KAI6082222.1"/>
    </source>
</evidence>
<gene>
    <name evidence="1" type="ORF">F4821DRAFT_247573</name>
</gene>